<dbReference type="Gene3D" id="3.60.110.10">
    <property type="entry name" value="Carbon-nitrogen hydrolase"/>
    <property type="match status" value="1"/>
</dbReference>
<gene>
    <name evidence="2" type="ORF">LPB400_00680</name>
</gene>
<keyword evidence="2" id="KW-0808">Transferase</keyword>
<keyword evidence="2" id="KW-0695">RNA-directed DNA polymerase</keyword>
<dbReference type="InterPro" id="IPR003010">
    <property type="entry name" value="C-N_Hydrolase"/>
</dbReference>
<dbReference type="SUPFAM" id="SSF56317">
    <property type="entry name" value="Carbon-nitrogen hydrolase"/>
    <property type="match status" value="1"/>
</dbReference>
<dbReference type="InterPro" id="IPR000477">
    <property type="entry name" value="RT_dom"/>
</dbReference>
<evidence type="ECO:0000259" key="1">
    <source>
        <dbReference type="PROSITE" id="PS50263"/>
    </source>
</evidence>
<accession>A0ABD7EXK0</accession>
<dbReference type="PROSITE" id="PS50263">
    <property type="entry name" value="CN_HYDROLASE"/>
    <property type="match status" value="1"/>
</dbReference>
<dbReference type="EMBL" id="CP079818">
    <property type="protein sequence ID" value="QXW90598.1"/>
    <property type="molecule type" value="Genomic_DNA"/>
</dbReference>
<dbReference type="Pfam" id="PF00078">
    <property type="entry name" value="RVT_1"/>
    <property type="match status" value="1"/>
</dbReference>
<feature type="domain" description="CN hydrolase" evidence="1">
    <location>
        <begin position="711"/>
        <end position="945"/>
    </location>
</feature>
<protein>
    <submittedName>
        <fullName evidence="2">RNA-directed DNA polymerase</fullName>
    </submittedName>
</protein>
<keyword evidence="2" id="KW-0548">Nucleotidyltransferase</keyword>
<dbReference type="RefSeq" id="WP_107792382.1">
    <property type="nucleotide sequence ID" value="NZ_CP079818.1"/>
</dbReference>
<name>A0ABD7EXK0_NEIPE</name>
<dbReference type="Proteomes" id="UP000825360">
    <property type="component" value="Chromosome"/>
</dbReference>
<evidence type="ECO:0000313" key="2">
    <source>
        <dbReference type="EMBL" id="QXW90598.1"/>
    </source>
</evidence>
<proteinExistence type="predicted"/>
<organism evidence="2 3">
    <name type="scientific">Neisseria perflava</name>
    <dbReference type="NCBI Taxonomy" id="33053"/>
    <lineage>
        <taxon>Bacteria</taxon>
        <taxon>Pseudomonadati</taxon>
        <taxon>Pseudomonadota</taxon>
        <taxon>Betaproteobacteria</taxon>
        <taxon>Neisseriales</taxon>
        <taxon>Neisseriaceae</taxon>
        <taxon>Neisseria</taxon>
    </lineage>
</organism>
<dbReference type="AlphaFoldDB" id="A0ABD7EXK0"/>
<sequence length="971" mass="113969">MKIDGKLIEIAYIYLKNHIYYENLNLFMRERISSFEKEHNLLDEDVGRNIFEEIAKVISDNNTDKLDKWIDSISFRIIPKSFEDNSHENTHNTEGRFISNDKSTDTHNLVKLNYFIDADVEVYIIDMLWSLYVGPILDGMLTEDCYGNRLRNHTKEFIKKYAECDDTRDVSGHNNLFIRYIDQYNKWRNNAINKARLLSDNNDSVGVISLDLKEFFYNIDIDLDKVDEIIEDEIIERECIREIMDDALKLNRLLKRIFKKYHEVIKSELSVTHNECKDKEILPIGLTSSSILSNWYMIDFDEKIQKILKPIYYGRYVDDILIVLPNPIFDEDDPLKSLYKKYFLSTHILVSGKDDESYIIEGKDISIQKKKVVFQFFDKANSKAGLELFKQELDEQSSAFKFLPTEHFYREMDEFAYEILFSGSSNKLRNVIGVVENETKLSQYLSNCITANRLCKTSKKDKDIVISQLMLFFKGCNSLKFSRLWEKVYQYSFVVNDINFAITFYNHLVKEINIISHSKGKNSSLVKKIREDLCFYNQISFSLSLALIKFPIHKESLEVKKFFYKFPDLNNLMKLANGFRYSNLIRHHLVAWPLSNYTEYKGSLIDENKILEDISSKEQSHHEINSQKKKYSPRFLHIDELQIFELSQRLRCNSLSDWQAEFAKMRSGFVKWENEEEINNNKNIDKFSLSINDVSRRNNYFKLAIANLIVNQNDIIHALRDDVKPNLSFDRQKIIYQILNAAVKEKVDLLVLPEVSIPVSWLPFMASFSRRNQIGLIFGLEHWVIDKFAFNILIELLPFSQKEGFRNCYITARVKNHYAPAELKYINSFGLFAGNDENRYSYHKVNWRGACFATYNCFELADITHRVLFKSEINLLIACVWNKDTNYYQHILESAVRDLHCYTIQVNTSQYGGSCVLQPTKTEQKTLLYVKGGSNPCILTTDLDIQALRKFHYQYNPLDGDKFKPLPPGFK</sequence>
<dbReference type="KEGG" id="npf:LPB400_00680"/>
<reference evidence="2 3" key="1">
    <citation type="submission" date="2021-07" db="EMBL/GenBank/DDBJ databases">
        <title>Genome sequencing of Neisseria perflava LPB0400.</title>
        <authorList>
            <person name="Kim J."/>
        </authorList>
    </citation>
    <scope>NUCLEOTIDE SEQUENCE [LARGE SCALE GENOMIC DNA]</scope>
    <source>
        <strain evidence="2 3">LPB0400</strain>
    </source>
</reference>
<dbReference type="CDD" id="cd01646">
    <property type="entry name" value="RT_Bac_retron_I"/>
    <property type="match status" value="1"/>
</dbReference>
<evidence type="ECO:0000313" key="3">
    <source>
        <dbReference type="Proteomes" id="UP000825360"/>
    </source>
</evidence>
<dbReference type="GO" id="GO:0003964">
    <property type="term" value="F:RNA-directed DNA polymerase activity"/>
    <property type="evidence" value="ECO:0007669"/>
    <property type="project" value="UniProtKB-KW"/>
</dbReference>
<dbReference type="InterPro" id="IPR036526">
    <property type="entry name" value="C-N_Hydrolase_sf"/>
</dbReference>